<keyword evidence="3 6" id="KW-0694">RNA-binding</keyword>
<evidence type="ECO:0000256" key="4">
    <source>
        <dbReference type="ARBA" id="ARBA00022980"/>
    </source>
</evidence>
<evidence type="ECO:0000313" key="8">
    <source>
        <dbReference type="EMBL" id="PJF47737.1"/>
    </source>
</evidence>
<proteinExistence type="inferred from homology"/>
<evidence type="ECO:0000256" key="2">
    <source>
        <dbReference type="ARBA" id="ARBA00022730"/>
    </source>
</evidence>
<dbReference type="GO" id="GO:0003735">
    <property type="term" value="F:structural constituent of ribosome"/>
    <property type="evidence" value="ECO:0007669"/>
    <property type="project" value="UniProtKB-UniRule"/>
</dbReference>
<organism evidence="8 9">
    <name type="scientific">Candidatus Thermofonsia Clade 3 bacterium</name>
    <dbReference type="NCBI Taxonomy" id="2364212"/>
    <lineage>
        <taxon>Bacteria</taxon>
        <taxon>Bacillati</taxon>
        <taxon>Chloroflexota</taxon>
        <taxon>Candidatus Thermofontia</taxon>
        <taxon>Candidatus Thermofonsia Clade 3</taxon>
    </lineage>
</organism>
<comment type="similarity">
    <text evidence="1 6 7">Belongs to the universal ribosomal protein uS17 family.</text>
</comment>
<keyword evidence="4 6" id="KW-0689">Ribosomal protein</keyword>
<dbReference type="Proteomes" id="UP000230790">
    <property type="component" value="Unassembled WGS sequence"/>
</dbReference>
<evidence type="ECO:0000256" key="1">
    <source>
        <dbReference type="ARBA" id="ARBA00010254"/>
    </source>
</evidence>
<evidence type="ECO:0000256" key="5">
    <source>
        <dbReference type="ARBA" id="ARBA00023274"/>
    </source>
</evidence>
<dbReference type="InterPro" id="IPR012340">
    <property type="entry name" value="NA-bd_OB-fold"/>
</dbReference>
<dbReference type="EMBL" id="PGTN01000036">
    <property type="protein sequence ID" value="PJF47737.1"/>
    <property type="molecule type" value="Genomic_DNA"/>
</dbReference>
<dbReference type="GO" id="GO:0006412">
    <property type="term" value="P:translation"/>
    <property type="evidence" value="ECO:0007669"/>
    <property type="project" value="UniProtKB-UniRule"/>
</dbReference>
<dbReference type="NCBIfam" id="NF004123">
    <property type="entry name" value="PRK05610.1"/>
    <property type="match status" value="1"/>
</dbReference>
<dbReference type="GO" id="GO:0022627">
    <property type="term" value="C:cytosolic small ribosomal subunit"/>
    <property type="evidence" value="ECO:0007669"/>
    <property type="project" value="UniProtKB-UniRule"/>
</dbReference>
<dbReference type="CDD" id="cd00364">
    <property type="entry name" value="Ribosomal_uS17"/>
    <property type="match status" value="1"/>
</dbReference>
<gene>
    <name evidence="6 8" type="primary">rpsQ</name>
    <name evidence="8" type="ORF">CUN48_06955</name>
</gene>
<protein>
    <recommendedName>
        <fullName evidence="6">Small ribosomal subunit protein uS17</fullName>
    </recommendedName>
</protein>
<dbReference type="PROSITE" id="PS00056">
    <property type="entry name" value="RIBOSOMAL_S17"/>
    <property type="match status" value="1"/>
</dbReference>
<comment type="function">
    <text evidence="6">One of the primary rRNA binding proteins, it binds specifically to the 5'-end of 16S ribosomal RNA.</text>
</comment>
<dbReference type="InterPro" id="IPR019984">
    <property type="entry name" value="Ribosomal_uS17_bact/chlr"/>
</dbReference>
<dbReference type="AlphaFoldDB" id="A0A2M8QD58"/>
<evidence type="ECO:0000256" key="6">
    <source>
        <dbReference type="HAMAP-Rule" id="MF_01345"/>
    </source>
</evidence>
<comment type="subunit">
    <text evidence="6">Part of the 30S ribosomal subunit.</text>
</comment>
<dbReference type="PANTHER" id="PTHR10744">
    <property type="entry name" value="40S RIBOSOMAL PROTEIN S11 FAMILY MEMBER"/>
    <property type="match status" value="1"/>
</dbReference>
<dbReference type="GO" id="GO:0019843">
    <property type="term" value="F:rRNA binding"/>
    <property type="evidence" value="ECO:0007669"/>
    <property type="project" value="UniProtKB-UniRule"/>
</dbReference>
<accession>A0A2M8QD58</accession>
<dbReference type="InterPro" id="IPR000266">
    <property type="entry name" value="Ribosomal_uS17"/>
</dbReference>
<dbReference type="HAMAP" id="MF_01345_B">
    <property type="entry name" value="Ribosomal_uS17_B"/>
    <property type="match status" value="1"/>
</dbReference>
<dbReference type="InterPro" id="IPR019979">
    <property type="entry name" value="Ribosomal_uS17_CS"/>
</dbReference>
<dbReference type="PANTHER" id="PTHR10744:SF1">
    <property type="entry name" value="SMALL RIBOSOMAL SUBUNIT PROTEIN US17M"/>
    <property type="match status" value="1"/>
</dbReference>
<dbReference type="PRINTS" id="PR00973">
    <property type="entry name" value="RIBOSOMALS17"/>
</dbReference>
<evidence type="ECO:0000256" key="3">
    <source>
        <dbReference type="ARBA" id="ARBA00022884"/>
    </source>
</evidence>
<dbReference type="NCBIfam" id="TIGR03635">
    <property type="entry name" value="uS17_bact"/>
    <property type="match status" value="1"/>
</dbReference>
<dbReference type="SUPFAM" id="SSF50249">
    <property type="entry name" value="Nucleic acid-binding proteins"/>
    <property type="match status" value="1"/>
</dbReference>
<dbReference type="Pfam" id="PF00366">
    <property type="entry name" value="Ribosomal_S17"/>
    <property type="match status" value="1"/>
</dbReference>
<keyword evidence="2 6" id="KW-0699">rRNA-binding</keyword>
<comment type="caution">
    <text evidence="8">The sequence shown here is derived from an EMBL/GenBank/DDBJ whole genome shotgun (WGS) entry which is preliminary data.</text>
</comment>
<evidence type="ECO:0000313" key="9">
    <source>
        <dbReference type="Proteomes" id="UP000230790"/>
    </source>
</evidence>
<dbReference type="Gene3D" id="2.40.50.140">
    <property type="entry name" value="Nucleic acid-binding proteins"/>
    <property type="match status" value="1"/>
</dbReference>
<evidence type="ECO:0000256" key="7">
    <source>
        <dbReference type="RuleBase" id="RU003872"/>
    </source>
</evidence>
<reference evidence="8 9" key="1">
    <citation type="submission" date="2017-11" db="EMBL/GenBank/DDBJ databases">
        <title>Evolution of Phototrophy in the Chloroflexi Phylum Driven by Horizontal Gene Transfer.</title>
        <authorList>
            <person name="Ward L.M."/>
            <person name="Hemp J."/>
            <person name="Shih P.M."/>
            <person name="Mcglynn S.E."/>
            <person name="Fischer W."/>
        </authorList>
    </citation>
    <scope>NUCLEOTIDE SEQUENCE [LARGE SCALE GENOMIC DNA]</scope>
    <source>
        <strain evidence="8">JP3_7</strain>
    </source>
</reference>
<name>A0A2M8QD58_9CHLR</name>
<keyword evidence="5 6" id="KW-0687">Ribonucleoprotein</keyword>
<sequence length="85" mass="10217">MAEERRRRLTGVVVSDKMQKTIVVRVERTVRHPLYKKVLTRSKKYKAHDEHEQAREGDLVRIVEHRPISKTKRWMLEEIVLKKEG</sequence>